<dbReference type="CDD" id="cd00635">
    <property type="entry name" value="PLPDE_III_YBL036c_like"/>
    <property type="match status" value="1"/>
</dbReference>
<dbReference type="Proteomes" id="UP001521209">
    <property type="component" value="Unassembled WGS sequence"/>
</dbReference>
<dbReference type="SUPFAM" id="SSF51419">
    <property type="entry name" value="PLP-binding barrel"/>
    <property type="match status" value="1"/>
</dbReference>
<feature type="modified residue" description="N6-(pyridoxal phosphate)lysine" evidence="2">
    <location>
        <position position="38"/>
    </location>
</feature>
<sequence length="223" mass="23820">MADNPTPEPSLAETIAALRARMNRAAAGRDVTLVAVSKTKPASLIEQALAAGQRVFGENRVQEAAVKFPPLRVTHPDLDLHLIGPLQTNKARDAVLLFDMIETLDRPKLADALAAAAEREGALPNLLVQVNIGDEPQKAGIARAEADGFIRAMRERFGANLRGLMAIPPLDADPAPYFRDLVAMADHHGLPERSIGMSEDFEVAIACGATMVRIGSSLFGSRG</sequence>
<evidence type="ECO:0000256" key="2">
    <source>
        <dbReference type="HAMAP-Rule" id="MF_02087"/>
    </source>
</evidence>
<proteinExistence type="inferred from homology"/>
<feature type="domain" description="Alanine racemase N-terminal" evidence="4">
    <location>
        <begin position="20"/>
        <end position="221"/>
    </location>
</feature>
<evidence type="ECO:0000259" key="4">
    <source>
        <dbReference type="Pfam" id="PF01168"/>
    </source>
</evidence>
<comment type="function">
    <text evidence="2">Pyridoxal 5'-phosphate (PLP)-binding protein, which is involved in PLP homeostasis.</text>
</comment>
<keyword evidence="1 2" id="KW-0663">Pyridoxal phosphate</keyword>
<keyword evidence="6" id="KW-1185">Reference proteome</keyword>
<dbReference type="RefSeq" id="WP_235705427.1">
    <property type="nucleotide sequence ID" value="NZ_JAKGBZ010000040.1"/>
</dbReference>
<comment type="similarity">
    <text evidence="2 3">Belongs to the pyridoxal phosphate-binding protein YggS/PROSC family.</text>
</comment>
<dbReference type="InterPro" id="IPR029066">
    <property type="entry name" value="PLP-binding_barrel"/>
</dbReference>
<dbReference type="Pfam" id="PF01168">
    <property type="entry name" value="Ala_racemase_N"/>
    <property type="match status" value="1"/>
</dbReference>
<reference evidence="5 6" key="1">
    <citation type="submission" date="2022-01" db="EMBL/GenBank/DDBJ databases">
        <authorList>
            <person name="Won M."/>
            <person name="Kim S.-J."/>
            <person name="Kwon S.-W."/>
        </authorList>
    </citation>
    <scope>NUCLEOTIDE SEQUENCE [LARGE SCALE GENOMIC DNA]</scope>
    <source>
        <strain evidence="5 6">KCTC 23505</strain>
    </source>
</reference>
<dbReference type="HAMAP" id="MF_02087">
    <property type="entry name" value="PLP_homeostasis"/>
    <property type="match status" value="1"/>
</dbReference>
<evidence type="ECO:0000256" key="3">
    <source>
        <dbReference type="RuleBase" id="RU004514"/>
    </source>
</evidence>
<dbReference type="InterPro" id="IPR001608">
    <property type="entry name" value="Ala_racemase_N"/>
</dbReference>
<accession>A0ABS9DZM1</accession>
<dbReference type="InterPro" id="IPR011078">
    <property type="entry name" value="PyrdxlP_homeostasis"/>
</dbReference>
<protein>
    <recommendedName>
        <fullName evidence="2">Pyridoxal phosphate homeostasis protein</fullName>
        <shortName evidence="2">PLP homeostasis protein</shortName>
    </recommendedName>
</protein>
<evidence type="ECO:0000256" key="1">
    <source>
        <dbReference type="ARBA" id="ARBA00022898"/>
    </source>
</evidence>
<dbReference type="PIRSF" id="PIRSF004848">
    <property type="entry name" value="YBL036c_PLPDEIII"/>
    <property type="match status" value="1"/>
</dbReference>
<evidence type="ECO:0000313" key="6">
    <source>
        <dbReference type="Proteomes" id="UP001521209"/>
    </source>
</evidence>
<gene>
    <name evidence="5" type="ORF">L2A60_15830</name>
</gene>
<dbReference type="PANTHER" id="PTHR10146">
    <property type="entry name" value="PROLINE SYNTHETASE CO-TRANSCRIBED BACTERIAL HOMOLOG PROTEIN"/>
    <property type="match status" value="1"/>
</dbReference>
<dbReference type="Gene3D" id="3.20.20.10">
    <property type="entry name" value="Alanine racemase"/>
    <property type="match status" value="1"/>
</dbReference>
<dbReference type="PANTHER" id="PTHR10146:SF14">
    <property type="entry name" value="PYRIDOXAL PHOSPHATE HOMEOSTASIS PROTEIN"/>
    <property type="match status" value="1"/>
</dbReference>
<organism evidence="5 6">
    <name type="scientific">Acidiphilium iwatense</name>
    <dbReference type="NCBI Taxonomy" id="768198"/>
    <lineage>
        <taxon>Bacteria</taxon>
        <taxon>Pseudomonadati</taxon>
        <taxon>Pseudomonadota</taxon>
        <taxon>Alphaproteobacteria</taxon>
        <taxon>Acetobacterales</taxon>
        <taxon>Acidocellaceae</taxon>
        <taxon>Acidiphilium</taxon>
    </lineage>
</organism>
<dbReference type="EMBL" id="JAKGBZ010000040">
    <property type="protein sequence ID" value="MCF3948144.1"/>
    <property type="molecule type" value="Genomic_DNA"/>
</dbReference>
<dbReference type="NCBIfam" id="TIGR00044">
    <property type="entry name" value="YggS family pyridoxal phosphate-dependent enzyme"/>
    <property type="match status" value="1"/>
</dbReference>
<comment type="caution">
    <text evidence="5">The sequence shown here is derived from an EMBL/GenBank/DDBJ whole genome shotgun (WGS) entry which is preliminary data.</text>
</comment>
<evidence type="ECO:0000313" key="5">
    <source>
        <dbReference type="EMBL" id="MCF3948144.1"/>
    </source>
</evidence>
<name>A0ABS9DZM1_9PROT</name>